<protein>
    <recommendedName>
        <fullName evidence="4">NAD-P-binding protein</fullName>
    </recommendedName>
</protein>
<dbReference type="EMBL" id="JAACJL010000033">
    <property type="protein sequence ID" value="KAF4615796.1"/>
    <property type="molecule type" value="Genomic_DNA"/>
</dbReference>
<comment type="caution">
    <text evidence="2">The sequence shown here is derived from an EMBL/GenBank/DDBJ whole genome shotgun (WGS) entry which is preliminary data.</text>
</comment>
<sequence length="329" mass="36856">MVWPFSSRERTSVSEDDLVDLRGKVVIVTGSNAGIGYSTVQFLARKGAKVYMAARNEEKGREAIKQLEAEDLWGGKVEWLKLDLSDIRQSKEAALEFLKKEKRLDILVNNAASVLGPYKETSDGLLDIMVVNHISHFIFTTTLLPLMKQTAKEDPKADVRIINITSEAHQMIPPVTTFAGEETLNKQYEESFMGYLRTYGYSKLANILFTKELQRRLLSEGFTNIISISVHPGSVTTPGSQRFMSSVPYVSWLTKALSSWFSYSQRAGAYTSVFAAAAPEVKAEPEKYRAVYMIPVAKVAKPSKDAEDERLAKELWETTEGVVRRLGIL</sequence>
<dbReference type="PANTHER" id="PTHR43157">
    <property type="entry name" value="PHOSPHATIDYLINOSITOL-GLYCAN BIOSYNTHESIS CLASS F PROTEIN-RELATED"/>
    <property type="match status" value="1"/>
</dbReference>
<reference evidence="2 3" key="1">
    <citation type="submission" date="2019-12" db="EMBL/GenBank/DDBJ databases">
        <authorList>
            <person name="Floudas D."/>
            <person name="Bentzer J."/>
            <person name="Ahren D."/>
            <person name="Johansson T."/>
            <person name="Persson P."/>
            <person name="Tunlid A."/>
        </authorList>
    </citation>
    <scope>NUCLEOTIDE SEQUENCE [LARGE SCALE GENOMIC DNA]</scope>
    <source>
        <strain evidence="2 3">CBS 102.39</strain>
    </source>
</reference>
<dbReference type="GO" id="GO:0016491">
    <property type="term" value="F:oxidoreductase activity"/>
    <property type="evidence" value="ECO:0007669"/>
    <property type="project" value="UniProtKB-KW"/>
</dbReference>
<dbReference type="AlphaFoldDB" id="A0A8H4QRC5"/>
<keyword evidence="1" id="KW-0560">Oxidoreductase</keyword>
<dbReference type="PRINTS" id="PR00081">
    <property type="entry name" value="GDHRDH"/>
</dbReference>
<dbReference type="Gene3D" id="3.40.50.720">
    <property type="entry name" value="NAD(P)-binding Rossmann-like Domain"/>
    <property type="match status" value="1"/>
</dbReference>
<proteinExistence type="predicted"/>
<dbReference type="InterPro" id="IPR002347">
    <property type="entry name" value="SDR_fam"/>
</dbReference>
<dbReference type="InterPro" id="IPR036291">
    <property type="entry name" value="NAD(P)-bd_dom_sf"/>
</dbReference>
<evidence type="ECO:0008006" key="4">
    <source>
        <dbReference type="Google" id="ProtNLM"/>
    </source>
</evidence>
<evidence type="ECO:0000256" key="1">
    <source>
        <dbReference type="ARBA" id="ARBA00023002"/>
    </source>
</evidence>
<evidence type="ECO:0000313" key="3">
    <source>
        <dbReference type="Proteomes" id="UP000521872"/>
    </source>
</evidence>
<dbReference type="Proteomes" id="UP000521872">
    <property type="component" value="Unassembled WGS sequence"/>
</dbReference>
<keyword evidence="3" id="KW-1185">Reference proteome</keyword>
<accession>A0A8H4QRC5</accession>
<organism evidence="2 3">
    <name type="scientific">Agrocybe pediades</name>
    <dbReference type="NCBI Taxonomy" id="84607"/>
    <lineage>
        <taxon>Eukaryota</taxon>
        <taxon>Fungi</taxon>
        <taxon>Dikarya</taxon>
        <taxon>Basidiomycota</taxon>
        <taxon>Agaricomycotina</taxon>
        <taxon>Agaricomycetes</taxon>
        <taxon>Agaricomycetidae</taxon>
        <taxon>Agaricales</taxon>
        <taxon>Agaricineae</taxon>
        <taxon>Strophariaceae</taxon>
        <taxon>Agrocybe</taxon>
    </lineage>
</organism>
<dbReference type="SUPFAM" id="SSF51735">
    <property type="entry name" value="NAD(P)-binding Rossmann-fold domains"/>
    <property type="match status" value="1"/>
</dbReference>
<dbReference type="Pfam" id="PF00106">
    <property type="entry name" value="adh_short"/>
    <property type="match status" value="1"/>
</dbReference>
<name>A0A8H4QRC5_9AGAR</name>
<evidence type="ECO:0000313" key="2">
    <source>
        <dbReference type="EMBL" id="KAF4615796.1"/>
    </source>
</evidence>
<dbReference type="PANTHER" id="PTHR43157:SF31">
    <property type="entry name" value="PHOSPHATIDYLINOSITOL-GLYCAN BIOSYNTHESIS CLASS F PROTEIN"/>
    <property type="match status" value="1"/>
</dbReference>
<gene>
    <name evidence="2" type="ORF">D9613_012458</name>
</gene>